<evidence type="ECO:0000256" key="1">
    <source>
        <dbReference type="SAM" id="Phobius"/>
    </source>
</evidence>
<gene>
    <name evidence="2" type="ORF">OG222_27830</name>
</gene>
<feature type="transmembrane region" description="Helical" evidence="1">
    <location>
        <begin position="174"/>
        <end position="191"/>
    </location>
</feature>
<sequence length="192" mass="20682">MAGVAGPMLKRNRPRGTRFLVGLLAGEVAAAGLMALAVYVLGEGIALITGATWRESLTGLALVVFGVADLANRTPHIWRQVPQGHIRTMPPGMLGLAWGFDLALLFTTQKSTSLTWGVLTAALLLHPTSAPLLLIGMASVAVATVTVRSVTWFILPITRFGDRVQPWFPWMRRVAGLGLVLLGAYTVWTAWR</sequence>
<dbReference type="EMBL" id="CP108169">
    <property type="protein sequence ID" value="WTQ76690.1"/>
    <property type="molecule type" value="Genomic_DNA"/>
</dbReference>
<keyword evidence="1" id="KW-0472">Membrane</keyword>
<organism evidence="2">
    <name type="scientific">Streptomyces sp. NBC_00148</name>
    <dbReference type="NCBI Taxonomy" id="2903626"/>
    <lineage>
        <taxon>Bacteria</taxon>
        <taxon>Bacillati</taxon>
        <taxon>Actinomycetota</taxon>
        <taxon>Actinomycetes</taxon>
        <taxon>Kitasatosporales</taxon>
        <taxon>Streptomycetaceae</taxon>
        <taxon>Streptomyces</taxon>
    </lineage>
</organism>
<evidence type="ECO:0008006" key="3">
    <source>
        <dbReference type="Google" id="ProtNLM"/>
    </source>
</evidence>
<keyword evidence="1" id="KW-0812">Transmembrane</keyword>
<dbReference type="AlphaFoldDB" id="A0AAU1LZU8"/>
<reference evidence="2" key="1">
    <citation type="submission" date="2022-10" db="EMBL/GenBank/DDBJ databases">
        <title>The complete genomes of actinobacterial strains from the NBC collection.</title>
        <authorList>
            <person name="Joergensen T.S."/>
            <person name="Alvarez Arevalo M."/>
            <person name="Sterndorff E.B."/>
            <person name="Faurdal D."/>
            <person name="Vuksanovic O."/>
            <person name="Mourched A.-S."/>
            <person name="Charusanti P."/>
            <person name="Shaw S."/>
            <person name="Blin K."/>
            <person name="Weber T."/>
        </authorList>
    </citation>
    <scope>NUCLEOTIDE SEQUENCE</scope>
    <source>
        <strain evidence="2">NBC_00148</strain>
    </source>
</reference>
<feature type="transmembrane region" description="Helical" evidence="1">
    <location>
        <begin position="20"/>
        <end position="41"/>
    </location>
</feature>
<protein>
    <recommendedName>
        <fullName evidence="3">Integral membrane protein</fullName>
    </recommendedName>
</protein>
<evidence type="ECO:0000313" key="2">
    <source>
        <dbReference type="EMBL" id="WTQ76690.1"/>
    </source>
</evidence>
<proteinExistence type="predicted"/>
<keyword evidence="1" id="KW-1133">Transmembrane helix</keyword>
<name>A0AAU1LZU8_9ACTN</name>
<accession>A0AAU1LZU8</accession>
<feature type="transmembrane region" description="Helical" evidence="1">
    <location>
        <begin position="129"/>
        <end position="154"/>
    </location>
</feature>